<evidence type="ECO:0000313" key="1">
    <source>
        <dbReference type="EMBL" id="ASJ24332.1"/>
    </source>
</evidence>
<reference evidence="2" key="1">
    <citation type="submission" date="2017-06" db="EMBL/GenBank/DDBJ databases">
        <title>Whole genome sequence of Laribacter hongkongensis LHGZ1.</title>
        <authorList>
            <person name="Chen D."/>
            <person name="Wu H."/>
            <person name="Chen J."/>
        </authorList>
    </citation>
    <scope>NUCLEOTIDE SEQUENCE [LARGE SCALE GENOMIC DNA]</scope>
    <source>
        <strain evidence="2">LHGZ1</strain>
    </source>
</reference>
<accession>A0A248LI66</accession>
<organism evidence="1 2">
    <name type="scientific">Laribacter hongkongensis</name>
    <dbReference type="NCBI Taxonomy" id="168471"/>
    <lineage>
        <taxon>Bacteria</taxon>
        <taxon>Pseudomonadati</taxon>
        <taxon>Pseudomonadota</taxon>
        <taxon>Betaproteobacteria</taxon>
        <taxon>Neisseriales</taxon>
        <taxon>Aquaspirillaceae</taxon>
        <taxon>Laribacter</taxon>
    </lineage>
</organism>
<dbReference type="OrthoDB" id="6120708at2"/>
<proteinExistence type="predicted"/>
<protein>
    <submittedName>
        <fullName evidence="1">Uncharacterized protein</fullName>
    </submittedName>
</protein>
<sequence>MQATIKYYEIKKFGFYKYKGTSPEFGDIASTINQIKSMMKDSNVDFVNTKTHESSEDKSILNTYFVDLEIDNKTGDTVLILWNEYKNSEGKIYGLPKHKKPGSNKLTPKEFKDSIPGVPSYFYISPRNKIIASIIFPHSISGKQQLEYYLIGYLRNKSPYKIVDESSSDEIKIIGYSIDGKNNEKTLPSRRPSIHFSPIFDDQPKKQIMSKIDSISAFIRRETISFEHSDERSIIEKMLTQFIKLEDPSITSQDFYQKRKITQELEFHPTTQELETIIDNYYKQSESNIESGTDIGFKFKDGTRTMLSGKAMSESVTFNLKANDDTIIDATIILAQSKYYIDKIAKLIKAQHEEEVPCESILQAY</sequence>
<gene>
    <name evidence="1" type="ORF">LHGZ1_1501</name>
</gene>
<dbReference type="RefSeq" id="WP_147640147.1">
    <property type="nucleotide sequence ID" value="NZ_CP022115.1"/>
</dbReference>
<dbReference type="EMBL" id="CP022115">
    <property type="protein sequence ID" value="ASJ24332.1"/>
    <property type="molecule type" value="Genomic_DNA"/>
</dbReference>
<evidence type="ECO:0000313" key="2">
    <source>
        <dbReference type="Proteomes" id="UP000197424"/>
    </source>
</evidence>
<name>A0A248LI66_9NEIS</name>
<dbReference type="AlphaFoldDB" id="A0A248LI66"/>
<dbReference type="Proteomes" id="UP000197424">
    <property type="component" value="Chromosome"/>
</dbReference>